<dbReference type="OrthoDB" id="9811127at2"/>
<reference evidence="3" key="1">
    <citation type="submission" date="2016-11" db="EMBL/GenBank/DDBJ databases">
        <authorList>
            <person name="Varghese N."/>
            <person name="Submissions S."/>
        </authorList>
    </citation>
    <scope>NUCLEOTIDE SEQUENCE [LARGE SCALE GENOMIC DNA]</scope>
    <source>
        <strain evidence="3">GAS401</strain>
    </source>
</reference>
<feature type="compositionally biased region" description="Basic residues" evidence="1">
    <location>
        <begin position="54"/>
        <end position="67"/>
    </location>
</feature>
<dbReference type="Pfam" id="PF11154">
    <property type="entry name" value="DUF2934"/>
    <property type="match status" value="1"/>
</dbReference>
<dbReference type="Proteomes" id="UP000184096">
    <property type="component" value="Chromosome I"/>
</dbReference>
<name>A0A1M7URF4_9BRAD</name>
<dbReference type="EMBL" id="LT670849">
    <property type="protein sequence ID" value="SHN85520.1"/>
    <property type="molecule type" value="Genomic_DNA"/>
</dbReference>
<dbReference type="AlphaFoldDB" id="A0A1M7URF4"/>
<evidence type="ECO:0000313" key="3">
    <source>
        <dbReference type="Proteomes" id="UP000184096"/>
    </source>
</evidence>
<keyword evidence="3" id="KW-1185">Reference proteome</keyword>
<evidence type="ECO:0000313" key="2">
    <source>
        <dbReference type="EMBL" id="SHN85520.1"/>
    </source>
</evidence>
<evidence type="ECO:0008006" key="4">
    <source>
        <dbReference type="Google" id="ProtNLM"/>
    </source>
</evidence>
<protein>
    <recommendedName>
        <fullName evidence="4">DUF2934 domain-containing protein</fullName>
    </recommendedName>
</protein>
<dbReference type="InterPro" id="IPR021327">
    <property type="entry name" value="DUF2934"/>
</dbReference>
<dbReference type="RefSeq" id="WP_072823965.1">
    <property type="nucleotide sequence ID" value="NZ_LT670849.1"/>
</dbReference>
<gene>
    <name evidence="2" type="ORF">SAMN05444170_6327</name>
</gene>
<feature type="region of interest" description="Disordered" evidence="1">
    <location>
        <begin position="46"/>
        <end position="67"/>
    </location>
</feature>
<proteinExistence type="predicted"/>
<evidence type="ECO:0000256" key="1">
    <source>
        <dbReference type="SAM" id="MobiDB-lite"/>
    </source>
</evidence>
<organism evidence="2 3">
    <name type="scientific">Bradyrhizobium erythrophlei</name>
    <dbReference type="NCBI Taxonomy" id="1437360"/>
    <lineage>
        <taxon>Bacteria</taxon>
        <taxon>Pseudomonadati</taxon>
        <taxon>Pseudomonadota</taxon>
        <taxon>Alphaproteobacteria</taxon>
        <taxon>Hyphomicrobiales</taxon>
        <taxon>Nitrobacteraceae</taxon>
        <taxon>Bradyrhizobium</taxon>
    </lineage>
</organism>
<accession>A0A1M7URF4</accession>
<sequence length="67" mass="7613">MHDLEQAIRERAYRLWIESGCEEGRADHHWLAAQRSILGALLGAREDATEVPAKPKKVRSPHKKRAA</sequence>